<proteinExistence type="predicted"/>
<sequence>MQTIRKLAARVQGKLAPPDVVRSAESSYIEGAIPPIPTEFVGDVMKQWAGEARVRVESVDAVWWYHRELERSLEEVRRGKGRIGLYFHGGGYVIGSARDVRSGSSRIPRGFIERNICACLLSVEYSLVGMGGDPVKPFPLQILEALSAYRHLLHSTKIPPNGIIFVGDSAGGHLVLALQRYLLESIDMPSPGGLILLSPWVDLSVERDRPQAQRLLGQLSTDHLSEPYFSPSLHPPPPGQWPPTLVYYGANESFVPSITALVTWLTQAGAPVTSYAAEEILEKFSHDFLIFRNVELAWPARVDETWTRIRAWTRALGQVTESG</sequence>
<dbReference type="SUPFAM" id="SSF53474">
    <property type="entry name" value="alpha/beta-Hydrolases"/>
    <property type="match status" value="1"/>
</dbReference>
<dbReference type="Proteomes" id="UP000308197">
    <property type="component" value="Unassembled WGS sequence"/>
</dbReference>
<reference evidence="3 4" key="1">
    <citation type="journal article" date="2019" name="Nat. Ecol. Evol.">
        <title>Megaphylogeny resolves global patterns of mushroom evolution.</title>
        <authorList>
            <person name="Varga T."/>
            <person name="Krizsan K."/>
            <person name="Foldi C."/>
            <person name="Dima B."/>
            <person name="Sanchez-Garcia M."/>
            <person name="Sanchez-Ramirez S."/>
            <person name="Szollosi G.J."/>
            <person name="Szarkandi J.G."/>
            <person name="Papp V."/>
            <person name="Albert L."/>
            <person name="Andreopoulos W."/>
            <person name="Angelini C."/>
            <person name="Antonin V."/>
            <person name="Barry K.W."/>
            <person name="Bougher N.L."/>
            <person name="Buchanan P."/>
            <person name="Buyck B."/>
            <person name="Bense V."/>
            <person name="Catcheside P."/>
            <person name="Chovatia M."/>
            <person name="Cooper J."/>
            <person name="Damon W."/>
            <person name="Desjardin D."/>
            <person name="Finy P."/>
            <person name="Geml J."/>
            <person name="Haridas S."/>
            <person name="Hughes K."/>
            <person name="Justo A."/>
            <person name="Karasinski D."/>
            <person name="Kautmanova I."/>
            <person name="Kiss B."/>
            <person name="Kocsube S."/>
            <person name="Kotiranta H."/>
            <person name="LaButti K.M."/>
            <person name="Lechner B.E."/>
            <person name="Liimatainen K."/>
            <person name="Lipzen A."/>
            <person name="Lukacs Z."/>
            <person name="Mihaltcheva S."/>
            <person name="Morgado L.N."/>
            <person name="Niskanen T."/>
            <person name="Noordeloos M.E."/>
            <person name="Ohm R.A."/>
            <person name="Ortiz-Santana B."/>
            <person name="Ovrebo C."/>
            <person name="Racz N."/>
            <person name="Riley R."/>
            <person name="Savchenko A."/>
            <person name="Shiryaev A."/>
            <person name="Soop K."/>
            <person name="Spirin V."/>
            <person name="Szebenyi C."/>
            <person name="Tomsovsky M."/>
            <person name="Tulloss R.E."/>
            <person name="Uehling J."/>
            <person name="Grigoriev I.V."/>
            <person name="Vagvolgyi C."/>
            <person name="Papp T."/>
            <person name="Martin F.M."/>
            <person name="Miettinen O."/>
            <person name="Hibbett D.S."/>
            <person name="Nagy L.G."/>
        </authorList>
    </citation>
    <scope>NUCLEOTIDE SEQUENCE [LARGE SCALE GENOMIC DNA]</scope>
    <source>
        <strain evidence="3 4">HHB13444</strain>
    </source>
</reference>
<keyword evidence="4" id="KW-1185">Reference proteome</keyword>
<dbReference type="Pfam" id="PF07859">
    <property type="entry name" value="Abhydrolase_3"/>
    <property type="match status" value="1"/>
</dbReference>
<feature type="domain" description="Alpha/beta hydrolase fold-3" evidence="2">
    <location>
        <begin position="85"/>
        <end position="279"/>
    </location>
</feature>
<dbReference type="STRING" id="1314778.A0A5C3PGC8"/>
<dbReference type="PANTHER" id="PTHR48081:SF8">
    <property type="entry name" value="ALPHA_BETA HYDROLASE FOLD-3 DOMAIN-CONTAINING PROTEIN-RELATED"/>
    <property type="match status" value="1"/>
</dbReference>
<evidence type="ECO:0000259" key="2">
    <source>
        <dbReference type="Pfam" id="PF07859"/>
    </source>
</evidence>
<protein>
    <submittedName>
        <fullName evidence="3">Alpha/beta-hydrolase</fullName>
    </submittedName>
</protein>
<dbReference type="Gene3D" id="3.40.50.1820">
    <property type="entry name" value="alpha/beta hydrolase"/>
    <property type="match status" value="1"/>
</dbReference>
<dbReference type="GO" id="GO:0016787">
    <property type="term" value="F:hydrolase activity"/>
    <property type="evidence" value="ECO:0007669"/>
    <property type="project" value="UniProtKB-KW"/>
</dbReference>
<evidence type="ECO:0000256" key="1">
    <source>
        <dbReference type="ARBA" id="ARBA00022801"/>
    </source>
</evidence>
<accession>A0A5C3PGC8</accession>
<dbReference type="InterPro" id="IPR050300">
    <property type="entry name" value="GDXG_lipolytic_enzyme"/>
</dbReference>
<evidence type="ECO:0000313" key="3">
    <source>
        <dbReference type="EMBL" id="TFK84943.1"/>
    </source>
</evidence>
<dbReference type="AlphaFoldDB" id="A0A5C3PGC8"/>
<dbReference type="InParanoid" id="A0A5C3PGC8"/>
<keyword evidence="1 3" id="KW-0378">Hydrolase</keyword>
<evidence type="ECO:0000313" key="4">
    <source>
        <dbReference type="Proteomes" id="UP000308197"/>
    </source>
</evidence>
<organism evidence="3 4">
    <name type="scientific">Polyporus arcularius HHB13444</name>
    <dbReference type="NCBI Taxonomy" id="1314778"/>
    <lineage>
        <taxon>Eukaryota</taxon>
        <taxon>Fungi</taxon>
        <taxon>Dikarya</taxon>
        <taxon>Basidiomycota</taxon>
        <taxon>Agaricomycotina</taxon>
        <taxon>Agaricomycetes</taxon>
        <taxon>Polyporales</taxon>
        <taxon>Polyporaceae</taxon>
        <taxon>Polyporus</taxon>
    </lineage>
</organism>
<dbReference type="EMBL" id="ML211284">
    <property type="protein sequence ID" value="TFK84943.1"/>
    <property type="molecule type" value="Genomic_DNA"/>
</dbReference>
<dbReference type="InterPro" id="IPR029058">
    <property type="entry name" value="AB_hydrolase_fold"/>
</dbReference>
<dbReference type="PANTHER" id="PTHR48081">
    <property type="entry name" value="AB HYDROLASE SUPERFAMILY PROTEIN C4A8.06C"/>
    <property type="match status" value="1"/>
</dbReference>
<dbReference type="InterPro" id="IPR013094">
    <property type="entry name" value="AB_hydrolase_3"/>
</dbReference>
<name>A0A5C3PGC8_9APHY</name>
<gene>
    <name evidence="3" type="ORF">K466DRAFT_495664</name>
</gene>